<evidence type="ECO:0000313" key="17">
    <source>
        <dbReference type="Proteomes" id="UP001595974"/>
    </source>
</evidence>
<comment type="catalytic activity">
    <reaction evidence="13 14">
        <text>protoporphyrinogen IX + 3 A = protoporphyrin IX + 3 AH2</text>
        <dbReference type="Rhea" id="RHEA:62000"/>
        <dbReference type="ChEBI" id="CHEBI:13193"/>
        <dbReference type="ChEBI" id="CHEBI:17499"/>
        <dbReference type="ChEBI" id="CHEBI:57306"/>
        <dbReference type="ChEBI" id="CHEBI:57307"/>
    </reaction>
</comment>
<feature type="transmembrane region" description="Helical" evidence="15">
    <location>
        <begin position="137"/>
        <end position="159"/>
    </location>
</feature>
<protein>
    <recommendedName>
        <fullName evidence="4 14">Protoporphyrinogen IX oxidase</fullName>
        <ecNumber evidence="14">1.3.99.-</ecNumber>
    </recommendedName>
</protein>
<evidence type="ECO:0000256" key="13">
    <source>
        <dbReference type="ARBA" id="ARBA00048390"/>
    </source>
</evidence>
<comment type="cofactor">
    <cofactor evidence="14">
        <name>heme b</name>
        <dbReference type="ChEBI" id="CHEBI:60344"/>
    </cofactor>
    <text evidence="14">Binds 1 heme b (iron(II)-protoporphyrin IX) group per subunit.</text>
</comment>
<evidence type="ECO:0000256" key="3">
    <source>
        <dbReference type="ARBA" id="ARBA00006501"/>
    </source>
</evidence>
<dbReference type="PANTHER" id="PTHR40255:SF1">
    <property type="entry name" value="PROTOPORPHYRINOGEN IX OXIDASE"/>
    <property type="match status" value="1"/>
</dbReference>
<evidence type="ECO:0000256" key="1">
    <source>
        <dbReference type="ARBA" id="ARBA00004651"/>
    </source>
</evidence>
<keyword evidence="8 14" id="KW-0479">Metal-binding</keyword>
<evidence type="ECO:0000256" key="9">
    <source>
        <dbReference type="ARBA" id="ARBA00022989"/>
    </source>
</evidence>
<feature type="transmembrane region" description="Helical" evidence="15">
    <location>
        <begin position="105"/>
        <end position="125"/>
    </location>
</feature>
<evidence type="ECO:0000256" key="11">
    <source>
        <dbReference type="ARBA" id="ARBA00023004"/>
    </source>
</evidence>
<name>A0ABW1AQS2_9RHOO</name>
<evidence type="ECO:0000256" key="5">
    <source>
        <dbReference type="ARBA" id="ARBA00022475"/>
    </source>
</evidence>
<keyword evidence="12 14" id="KW-0472">Membrane</keyword>
<comment type="subcellular location">
    <subcellularLocation>
        <location evidence="1">Cell membrane</location>
        <topology evidence="1">Multi-pass membrane protein</topology>
    </subcellularLocation>
</comment>
<dbReference type="InterPro" id="IPR005265">
    <property type="entry name" value="HemJ-like"/>
</dbReference>
<evidence type="ECO:0000256" key="7">
    <source>
        <dbReference type="ARBA" id="ARBA00022692"/>
    </source>
</evidence>
<keyword evidence="5 14" id="KW-1003">Cell membrane</keyword>
<evidence type="ECO:0000256" key="12">
    <source>
        <dbReference type="ARBA" id="ARBA00023136"/>
    </source>
</evidence>
<feature type="transmembrane region" description="Helical" evidence="15">
    <location>
        <begin position="80"/>
        <end position="99"/>
    </location>
</feature>
<dbReference type="PANTHER" id="PTHR40255">
    <property type="entry name" value="UPF0093 MEMBRANE PROTEIN SLR1790"/>
    <property type="match status" value="1"/>
</dbReference>
<evidence type="ECO:0000313" key="16">
    <source>
        <dbReference type="EMBL" id="MFC5769650.1"/>
    </source>
</evidence>
<comment type="caution">
    <text evidence="16">The sequence shown here is derived from an EMBL/GenBank/DDBJ whole genome shotgun (WGS) entry which is preliminary data.</text>
</comment>
<comment type="function">
    <text evidence="14">Catalyzes the oxidation of protoporphyrinogen IX to protoporphyrin IX.</text>
</comment>
<dbReference type="EC" id="1.3.99.-" evidence="14"/>
<comment type="similarity">
    <text evidence="3 14">Belongs to the HemJ family.</text>
</comment>
<sequence>MLRHAATIGSAALIDSGNGIVTYLLIKAGHIVAVFVWTGGMLAMAALLAALRPVEGCFLLPEARLLEAARRWQRRAITPAMLAAWGLGLTLAGSGHWFAAGWLHAKFALVLGLSALHGLLAASLRRVTVKDVRKPSAALRLAPAGLLGAVAAIIALVVLKPF</sequence>
<evidence type="ECO:0000256" key="4">
    <source>
        <dbReference type="ARBA" id="ARBA00017504"/>
    </source>
</evidence>
<organism evidence="16 17">
    <name type="scientific">Thauera sinica</name>
    <dbReference type="NCBI Taxonomy" id="2665146"/>
    <lineage>
        <taxon>Bacteria</taxon>
        <taxon>Pseudomonadati</taxon>
        <taxon>Pseudomonadota</taxon>
        <taxon>Betaproteobacteria</taxon>
        <taxon>Rhodocyclales</taxon>
        <taxon>Zoogloeaceae</taxon>
        <taxon>Thauera</taxon>
    </lineage>
</organism>
<keyword evidence="17" id="KW-1185">Reference proteome</keyword>
<dbReference type="Proteomes" id="UP001595974">
    <property type="component" value="Unassembled WGS sequence"/>
</dbReference>
<dbReference type="Pfam" id="PF03653">
    <property type="entry name" value="UPF0093"/>
    <property type="match status" value="1"/>
</dbReference>
<evidence type="ECO:0000256" key="2">
    <source>
        <dbReference type="ARBA" id="ARBA00005073"/>
    </source>
</evidence>
<evidence type="ECO:0000256" key="6">
    <source>
        <dbReference type="ARBA" id="ARBA00022617"/>
    </source>
</evidence>
<evidence type="ECO:0000256" key="14">
    <source>
        <dbReference type="PIRNR" id="PIRNR004638"/>
    </source>
</evidence>
<keyword evidence="11 14" id="KW-0408">Iron</keyword>
<dbReference type="PIRSF" id="PIRSF004638">
    <property type="entry name" value="UCP004638"/>
    <property type="match status" value="1"/>
</dbReference>
<evidence type="ECO:0000256" key="8">
    <source>
        <dbReference type="ARBA" id="ARBA00022723"/>
    </source>
</evidence>
<evidence type="ECO:0000256" key="15">
    <source>
        <dbReference type="SAM" id="Phobius"/>
    </source>
</evidence>
<reference evidence="17" key="1">
    <citation type="journal article" date="2019" name="Int. J. Syst. Evol. Microbiol.">
        <title>The Global Catalogue of Microorganisms (GCM) 10K type strain sequencing project: providing services to taxonomists for standard genome sequencing and annotation.</title>
        <authorList>
            <consortium name="The Broad Institute Genomics Platform"/>
            <consortium name="The Broad Institute Genome Sequencing Center for Infectious Disease"/>
            <person name="Wu L."/>
            <person name="Ma J."/>
        </authorList>
    </citation>
    <scope>NUCLEOTIDE SEQUENCE [LARGE SCALE GENOMIC DNA]</scope>
    <source>
        <strain evidence="17">SHR3</strain>
    </source>
</reference>
<evidence type="ECO:0000256" key="10">
    <source>
        <dbReference type="ARBA" id="ARBA00023002"/>
    </source>
</evidence>
<feature type="transmembrane region" description="Helical" evidence="15">
    <location>
        <begin position="29"/>
        <end position="51"/>
    </location>
</feature>
<proteinExistence type="inferred from homology"/>
<keyword evidence="10" id="KW-0560">Oxidoreductase</keyword>
<keyword evidence="7 15" id="KW-0812">Transmembrane</keyword>
<dbReference type="EMBL" id="JBHSOG010000030">
    <property type="protein sequence ID" value="MFC5769650.1"/>
    <property type="molecule type" value="Genomic_DNA"/>
</dbReference>
<accession>A0ABW1AQS2</accession>
<comment type="pathway">
    <text evidence="2 14">Porphyrin-containing compound metabolism; protoporphyrin-IX biosynthesis; protoporphyrin-IX from protoporphyrinogen-IX: step 1/1.</text>
</comment>
<keyword evidence="6 14" id="KW-0349">Heme</keyword>
<gene>
    <name evidence="16" type="ORF">ACFPTN_09715</name>
</gene>
<keyword evidence="9 15" id="KW-1133">Transmembrane helix</keyword>